<gene>
    <name evidence="1" type="ORF">OLMES_0958</name>
</gene>
<reference evidence="1 2" key="1">
    <citation type="submission" date="2017-05" db="EMBL/GenBank/DDBJ databases">
        <title>Genomic insights into alkan degradation activity of Oleiphilus messinensis.</title>
        <authorList>
            <person name="Kozyavkin S.A."/>
            <person name="Slesarev A.I."/>
            <person name="Golyshin P.N."/>
            <person name="Korzhenkov A."/>
            <person name="Golyshina O.N."/>
            <person name="Toshchakov S.V."/>
        </authorList>
    </citation>
    <scope>NUCLEOTIDE SEQUENCE [LARGE SCALE GENOMIC DNA]</scope>
    <source>
        <strain evidence="1 2">ME102</strain>
    </source>
</reference>
<evidence type="ECO:0000313" key="1">
    <source>
        <dbReference type="EMBL" id="ARU55045.1"/>
    </source>
</evidence>
<dbReference type="InterPro" id="IPR015943">
    <property type="entry name" value="WD40/YVTN_repeat-like_dom_sf"/>
</dbReference>
<organism evidence="1 2">
    <name type="scientific">Oleiphilus messinensis</name>
    <dbReference type="NCBI Taxonomy" id="141451"/>
    <lineage>
        <taxon>Bacteria</taxon>
        <taxon>Pseudomonadati</taxon>
        <taxon>Pseudomonadota</taxon>
        <taxon>Gammaproteobacteria</taxon>
        <taxon>Oceanospirillales</taxon>
        <taxon>Oleiphilaceae</taxon>
        <taxon>Oleiphilus</taxon>
    </lineage>
</organism>
<evidence type="ECO:0008006" key="3">
    <source>
        <dbReference type="Google" id="ProtNLM"/>
    </source>
</evidence>
<dbReference type="Pfam" id="PF07433">
    <property type="entry name" value="DUF1513"/>
    <property type="match status" value="1"/>
</dbReference>
<name>A0A1Y0I679_9GAMM</name>
<keyword evidence="2" id="KW-1185">Reference proteome</keyword>
<proteinExistence type="predicted"/>
<dbReference type="RefSeq" id="WP_232465260.1">
    <property type="nucleotide sequence ID" value="NZ_CP021425.1"/>
</dbReference>
<dbReference type="InterPro" id="IPR011044">
    <property type="entry name" value="Quino_amine_DH_bsu"/>
</dbReference>
<dbReference type="Proteomes" id="UP000196027">
    <property type="component" value="Chromosome"/>
</dbReference>
<dbReference type="PIRSF" id="PIRSF028101">
    <property type="entry name" value="UCP028101"/>
    <property type="match status" value="1"/>
</dbReference>
<dbReference type="AlphaFoldDB" id="A0A1Y0I679"/>
<dbReference type="InterPro" id="IPR008311">
    <property type="entry name" value="UCP028101"/>
</dbReference>
<dbReference type="SUPFAM" id="SSF50969">
    <property type="entry name" value="YVTN repeat-like/Quinoprotein amine dehydrogenase"/>
    <property type="match status" value="1"/>
</dbReference>
<protein>
    <recommendedName>
        <fullName evidence="3">DUF1513 domain-containing protein</fullName>
    </recommendedName>
</protein>
<dbReference type="EMBL" id="CP021425">
    <property type="protein sequence ID" value="ARU55045.1"/>
    <property type="molecule type" value="Genomic_DNA"/>
</dbReference>
<evidence type="ECO:0000313" key="2">
    <source>
        <dbReference type="Proteomes" id="UP000196027"/>
    </source>
</evidence>
<sequence length="387" mass="43092">MEKNNKLSSHSKLTLSRRQFTTGLLGAVLFPGAIIEAAQTHTTALPQGLLASAAKDSTGQYALYIVKPDGSLKFRLELPGRAHHIAAHPDRPWLAVIARRPGTFLWVIDYQEERIISRQSAQSGQHFYGHGVFSPNGKNLVTTEHHIASGEGRVTVRDTQDNFIVKANHSSHGIGPHELHFMPYQKTLVIANGGILTHPDHGREKLNLDTMEPSLVYIDIDTGRMIERQTLPKKLRQLSIRHLDVNGFGQVWIGMQYQGDAWDSVPLVASHQMGQSIRLLYAPETINAAMKQYCGSVRFDQSGRYAAVSSPRGNMVTIWDAWQHKYLTRVHSEDGCGIAAQTDSGFLISSGVGKLTRVDLTQQKPLKEHTLSRHKNISWDNHLTPLT</sequence>
<dbReference type="KEGG" id="ome:OLMES_0958"/>
<accession>A0A1Y0I679</accession>
<dbReference type="Gene3D" id="2.130.10.10">
    <property type="entry name" value="YVTN repeat-like/Quinoprotein amine dehydrogenase"/>
    <property type="match status" value="1"/>
</dbReference>